<dbReference type="EMBL" id="CM001440">
    <property type="protein sequence ID" value="EHR59412.1"/>
    <property type="molecule type" value="Genomic_DNA"/>
</dbReference>
<dbReference type="AlphaFoldDB" id="H5XG93"/>
<keyword evidence="2" id="KW-1185">Reference proteome</keyword>
<gene>
    <name evidence="1" type="ORF">SaccyDRAFT_0484</name>
</gene>
<dbReference type="HOGENOM" id="CLU_170847_0_0_11"/>
<accession>H5XG93</accession>
<dbReference type="Gene3D" id="1.10.287.1060">
    <property type="entry name" value="ESAT-6-like"/>
    <property type="match status" value="1"/>
</dbReference>
<evidence type="ECO:0008006" key="3">
    <source>
        <dbReference type="Google" id="ProtNLM"/>
    </source>
</evidence>
<dbReference type="Proteomes" id="UP000002791">
    <property type="component" value="Chromosome"/>
</dbReference>
<dbReference type="OrthoDB" id="3688292at2"/>
<sequence length="113" mass="12447">MSGFNVNIEALHQYSRKLASHKSAVNKVSGLVDQSDVGDESWGVVGWFVKQSYTDMLGELKDLMTEMENGLQSASDKISAAAKHYQEAEDGYQSELKRIASEVEKTTVKTISS</sequence>
<name>H5XG93_9PSEU</name>
<proteinExistence type="predicted"/>
<dbReference type="eggNOG" id="ENOG502ZXPK">
    <property type="taxonomic scope" value="Bacteria"/>
</dbReference>
<reference evidence="1 2" key="1">
    <citation type="submission" date="2011-11" db="EMBL/GenBank/DDBJ databases">
        <title>The Noncontiguous Finished sequence of Saccharomonospora cyanea NA-134.</title>
        <authorList>
            <consortium name="US DOE Joint Genome Institute"/>
            <person name="Lucas S."/>
            <person name="Han J."/>
            <person name="Lapidus A."/>
            <person name="Cheng J.-F."/>
            <person name="Goodwin L."/>
            <person name="Pitluck S."/>
            <person name="Peters L."/>
            <person name="Ovchinnikova G."/>
            <person name="Lu M."/>
            <person name="Detter J.C."/>
            <person name="Han C."/>
            <person name="Tapia R."/>
            <person name="Land M."/>
            <person name="Hauser L."/>
            <person name="Kyrpides N."/>
            <person name="Ivanova N."/>
            <person name="Pagani I."/>
            <person name="Brambilla E.-M."/>
            <person name="Klenk H.-P."/>
            <person name="Woyke T."/>
        </authorList>
    </citation>
    <scope>NUCLEOTIDE SEQUENCE [LARGE SCALE GENOMIC DNA]</scope>
    <source>
        <strain evidence="1 2">NA-134</strain>
    </source>
</reference>
<dbReference type="STRING" id="882082.SaccyDRAFT_0484"/>
<evidence type="ECO:0000313" key="1">
    <source>
        <dbReference type="EMBL" id="EHR59412.1"/>
    </source>
</evidence>
<protein>
    <recommendedName>
        <fullName evidence="3">Excreted virulence factor EspC, type VII ESX diderm</fullName>
    </recommendedName>
</protein>
<organism evidence="1 2">
    <name type="scientific">Saccharomonospora cyanea NA-134</name>
    <dbReference type="NCBI Taxonomy" id="882082"/>
    <lineage>
        <taxon>Bacteria</taxon>
        <taxon>Bacillati</taxon>
        <taxon>Actinomycetota</taxon>
        <taxon>Actinomycetes</taxon>
        <taxon>Pseudonocardiales</taxon>
        <taxon>Pseudonocardiaceae</taxon>
        <taxon>Saccharomonospora</taxon>
    </lineage>
</organism>
<dbReference type="RefSeq" id="WP_005453230.1">
    <property type="nucleotide sequence ID" value="NZ_CM001440.1"/>
</dbReference>
<evidence type="ECO:0000313" key="2">
    <source>
        <dbReference type="Proteomes" id="UP000002791"/>
    </source>
</evidence>